<evidence type="ECO:0000313" key="3">
    <source>
        <dbReference type="EMBL" id="SHN70455.1"/>
    </source>
</evidence>
<dbReference type="STRING" id="1121455.SAMN02745728_02046"/>
<evidence type="ECO:0000259" key="2">
    <source>
        <dbReference type="Pfam" id="PF26159"/>
    </source>
</evidence>
<dbReference type="InterPro" id="IPR058356">
    <property type="entry name" value="DUF8043"/>
</dbReference>
<keyword evidence="4" id="KW-1185">Reference proteome</keyword>
<feature type="domain" description="DUF8043" evidence="2">
    <location>
        <begin position="1"/>
        <end position="71"/>
    </location>
</feature>
<organism evidence="3 4">
    <name type="scientific">Desulfovibrio litoralis DSM 11393</name>
    <dbReference type="NCBI Taxonomy" id="1121455"/>
    <lineage>
        <taxon>Bacteria</taxon>
        <taxon>Pseudomonadati</taxon>
        <taxon>Thermodesulfobacteriota</taxon>
        <taxon>Desulfovibrionia</taxon>
        <taxon>Desulfovibrionales</taxon>
        <taxon>Desulfovibrionaceae</taxon>
        <taxon>Desulfovibrio</taxon>
    </lineage>
</organism>
<evidence type="ECO:0000313" key="4">
    <source>
        <dbReference type="Proteomes" id="UP000186469"/>
    </source>
</evidence>
<gene>
    <name evidence="3" type="ORF">SAMN02745728_02046</name>
</gene>
<sequence length="200" mass="22832">MIVIDGCQSNICIENFSNLEEILVKVMEDEALSKRIVTDVIVNDEAFSEIYPHQAEDFETNEIKRIELKTVSQLDFAGDVTTELFKIISILQSGSIKIAQDLRAAKNDEALLMIQDLFTVTSNFLNMIAVLREQFQTAHIESFSTFTNKFTSVLEELIEAIENEDWILLSDLLEYEFNPVCVGWNQILEDLSKEIEKARG</sequence>
<proteinExistence type="predicted"/>
<dbReference type="Proteomes" id="UP000186469">
    <property type="component" value="Unassembled WGS sequence"/>
</dbReference>
<dbReference type="Pfam" id="PF26159">
    <property type="entry name" value="DUF8043"/>
    <property type="match status" value="1"/>
</dbReference>
<dbReference type="InterPro" id="IPR058355">
    <property type="entry name" value="DUF8042"/>
</dbReference>
<evidence type="ECO:0000259" key="1">
    <source>
        <dbReference type="Pfam" id="PF26154"/>
    </source>
</evidence>
<name>A0A1M7TIA9_9BACT</name>
<reference evidence="3 4" key="1">
    <citation type="submission" date="2016-12" db="EMBL/GenBank/DDBJ databases">
        <authorList>
            <person name="Song W.-J."/>
            <person name="Kurnit D.M."/>
        </authorList>
    </citation>
    <scope>NUCLEOTIDE SEQUENCE [LARGE SCALE GENOMIC DNA]</scope>
    <source>
        <strain evidence="3 4">DSM 11393</strain>
    </source>
</reference>
<dbReference type="RefSeq" id="WP_072697720.1">
    <property type="nucleotide sequence ID" value="NZ_FRDI01000012.1"/>
</dbReference>
<dbReference type="EMBL" id="FRDI01000012">
    <property type="protein sequence ID" value="SHN70455.1"/>
    <property type="molecule type" value="Genomic_DNA"/>
</dbReference>
<dbReference type="AlphaFoldDB" id="A0A1M7TIA9"/>
<dbReference type="Pfam" id="PF26154">
    <property type="entry name" value="DUF8042"/>
    <property type="match status" value="1"/>
</dbReference>
<accession>A0A1M7TIA9</accession>
<feature type="domain" description="DUF8042" evidence="1">
    <location>
        <begin position="79"/>
        <end position="192"/>
    </location>
</feature>
<dbReference type="OrthoDB" id="9813744at2"/>
<protein>
    <submittedName>
        <fullName evidence="3">Uncharacterized protein</fullName>
    </submittedName>
</protein>